<evidence type="ECO:0000256" key="7">
    <source>
        <dbReference type="ARBA" id="ARBA00023136"/>
    </source>
</evidence>
<dbReference type="AlphaFoldDB" id="A0A8S9Z8U4"/>
<comment type="caution">
    <text evidence="11">The sequence shown here is derived from an EMBL/GenBank/DDBJ whole genome shotgun (WGS) entry which is preliminary data.</text>
</comment>
<evidence type="ECO:0000256" key="10">
    <source>
        <dbReference type="SAM" id="Phobius"/>
    </source>
</evidence>
<evidence type="ECO:0000313" key="12">
    <source>
        <dbReference type="Proteomes" id="UP000822476"/>
    </source>
</evidence>
<keyword evidence="5" id="KW-0677">Repeat</keyword>
<feature type="repeat" description="Solcar" evidence="8">
    <location>
        <begin position="84"/>
        <end position="166"/>
    </location>
</feature>
<feature type="transmembrane region" description="Helical" evidence="10">
    <location>
        <begin position="6"/>
        <end position="26"/>
    </location>
</feature>
<protein>
    <recommendedName>
        <fullName evidence="13">S-adenosylmethionine mitochondrial carrier protein</fullName>
    </recommendedName>
</protein>
<comment type="similarity">
    <text evidence="2 9">Belongs to the mitochondrial carrier (TC 2.A.29) family.</text>
</comment>
<proteinExistence type="inferred from homology"/>
<evidence type="ECO:0000256" key="3">
    <source>
        <dbReference type="ARBA" id="ARBA00022448"/>
    </source>
</evidence>
<evidence type="ECO:0000256" key="5">
    <source>
        <dbReference type="ARBA" id="ARBA00022737"/>
    </source>
</evidence>
<evidence type="ECO:0000256" key="6">
    <source>
        <dbReference type="ARBA" id="ARBA00022989"/>
    </source>
</evidence>
<name>A0A8S9Z8U4_9TREM</name>
<accession>A0A8S9Z8U4</accession>
<dbReference type="SUPFAM" id="SSF103506">
    <property type="entry name" value="Mitochondrial carrier"/>
    <property type="match status" value="1"/>
</dbReference>
<evidence type="ECO:0008006" key="13">
    <source>
        <dbReference type="Google" id="ProtNLM"/>
    </source>
</evidence>
<dbReference type="Proteomes" id="UP000822476">
    <property type="component" value="Unassembled WGS sequence"/>
</dbReference>
<evidence type="ECO:0000256" key="2">
    <source>
        <dbReference type="ARBA" id="ARBA00006375"/>
    </source>
</evidence>
<gene>
    <name evidence="11" type="ORF">EG68_01127</name>
</gene>
<evidence type="ECO:0000256" key="8">
    <source>
        <dbReference type="PROSITE-ProRule" id="PRU00282"/>
    </source>
</evidence>
<dbReference type="Pfam" id="PF00153">
    <property type="entry name" value="Mito_carr"/>
    <property type="match status" value="3"/>
</dbReference>
<keyword evidence="7 8" id="KW-0472">Membrane</keyword>
<dbReference type="InterPro" id="IPR002067">
    <property type="entry name" value="MCP"/>
</dbReference>
<keyword evidence="6 10" id="KW-1133">Transmembrane helix</keyword>
<keyword evidence="3 9" id="KW-0813">Transport</keyword>
<comment type="subcellular location">
    <subcellularLocation>
        <location evidence="1">Membrane</location>
        <topology evidence="1">Multi-pass membrane protein</topology>
    </subcellularLocation>
</comment>
<reference evidence="11" key="1">
    <citation type="submission" date="2019-07" db="EMBL/GenBank/DDBJ databases">
        <title>Annotation for the trematode Paragonimus miyazaki's.</title>
        <authorList>
            <person name="Choi Y.-J."/>
        </authorList>
    </citation>
    <scope>NUCLEOTIDE SEQUENCE</scope>
    <source>
        <strain evidence="11">Japan</strain>
    </source>
</reference>
<evidence type="ECO:0000256" key="1">
    <source>
        <dbReference type="ARBA" id="ARBA00004141"/>
    </source>
</evidence>
<feature type="repeat" description="Solcar" evidence="8">
    <location>
        <begin position="181"/>
        <end position="265"/>
    </location>
</feature>
<evidence type="ECO:0000256" key="9">
    <source>
        <dbReference type="RuleBase" id="RU000488"/>
    </source>
</evidence>
<dbReference type="PRINTS" id="PR00926">
    <property type="entry name" value="MITOCARRIER"/>
</dbReference>
<dbReference type="GO" id="GO:0016020">
    <property type="term" value="C:membrane"/>
    <property type="evidence" value="ECO:0007669"/>
    <property type="project" value="UniProtKB-SubCell"/>
</dbReference>
<dbReference type="PROSITE" id="PS50920">
    <property type="entry name" value="SOLCAR"/>
    <property type="match status" value="3"/>
</dbReference>
<dbReference type="InterPro" id="IPR018108">
    <property type="entry name" value="MCP_transmembrane"/>
</dbReference>
<feature type="repeat" description="Solcar" evidence="8">
    <location>
        <begin position="3"/>
        <end position="77"/>
    </location>
</feature>
<dbReference type="PANTHER" id="PTHR45667">
    <property type="entry name" value="S-ADENOSYLMETHIONINE MITOCHONDRIAL CARRIER PROTEIN"/>
    <property type="match status" value="1"/>
</dbReference>
<keyword evidence="12" id="KW-1185">Reference proteome</keyword>
<keyword evidence="4 8" id="KW-0812">Transmembrane</keyword>
<dbReference type="Gene3D" id="1.50.40.10">
    <property type="entry name" value="Mitochondrial carrier domain"/>
    <property type="match status" value="2"/>
</dbReference>
<evidence type="ECO:0000313" key="11">
    <source>
        <dbReference type="EMBL" id="KAF7261571.1"/>
    </source>
</evidence>
<dbReference type="GO" id="GO:0055085">
    <property type="term" value="P:transmembrane transport"/>
    <property type="evidence" value="ECO:0007669"/>
    <property type="project" value="InterPro"/>
</dbReference>
<sequence>MLEDNLTAFLAGATAGLCVDLSLFPIDTIKTRLQSVQHGVHRSPGSLRLFAGLPAVLVGSAPGAATFFLTYEAVKQSTRSAGWESVSSSITAACLAEVAACIVRVPCEVLKQRAQNSPNLVVRRLFLQIIRTEGFRGLYRGYASTVLREVPFSLIQFPIWEHLKLLLIAHNRRHDHRDPSPFALCGSLSGGIAGALTTPLDVAKTRIMLAETHNPLASGNIFDALKTVFRENGFRGLFAGLLPRVAYLSLGGAIFLGVYDVTGCFWNGFLHTESQRL</sequence>
<dbReference type="OrthoDB" id="276989at2759"/>
<dbReference type="EMBL" id="JTDE01000330">
    <property type="protein sequence ID" value="KAF7261571.1"/>
    <property type="molecule type" value="Genomic_DNA"/>
</dbReference>
<organism evidence="11 12">
    <name type="scientific">Paragonimus skrjabini miyazakii</name>
    <dbReference type="NCBI Taxonomy" id="59628"/>
    <lineage>
        <taxon>Eukaryota</taxon>
        <taxon>Metazoa</taxon>
        <taxon>Spiralia</taxon>
        <taxon>Lophotrochozoa</taxon>
        <taxon>Platyhelminthes</taxon>
        <taxon>Trematoda</taxon>
        <taxon>Digenea</taxon>
        <taxon>Plagiorchiida</taxon>
        <taxon>Troglotremata</taxon>
        <taxon>Troglotrematidae</taxon>
        <taxon>Paragonimus</taxon>
    </lineage>
</organism>
<dbReference type="InterPro" id="IPR023395">
    <property type="entry name" value="MCP_dom_sf"/>
</dbReference>
<evidence type="ECO:0000256" key="4">
    <source>
        <dbReference type="ARBA" id="ARBA00022692"/>
    </source>
</evidence>
<feature type="transmembrane region" description="Helical" evidence="10">
    <location>
        <begin position="47"/>
        <end position="71"/>
    </location>
</feature>